<proteinExistence type="inferred from homology"/>
<dbReference type="Pfam" id="PF00749">
    <property type="entry name" value="tRNA-synt_1c"/>
    <property type="match status" value="1"/>
</dbReference>
<protein>
    <submittedName>
        <fullName evidence="9">Glutamyl-Q tRNA(Asp) synthetase</fullName>
    </submittedName>
</protein>
<sequence>MEVTRLAPSPTGALHLGNARTFLVNWALARRLGWRVVLRIEDLDGPRVKRGADQAAIDDLRWLGIDWDYGPVRQSDRSALYHSAADRLVAAGLAYPCACTRKEVELAASAPHAEDGSAVYPGTCRGRFASVAEARAATGREPAVRFRVPDDAEAAVVGWDDQFLGRRAVDARRLGDFVIAKADGTAAYQLAVVVDDADAGVTQVVRGDDLVDSTPRQILLYR</sequence>
<feature type="non-terminal residue" evidence="9">
    <location>
        <position position="222"/>
    </location>
</feature>
<dbReference type="SUPFAM" id="SSF52374">
    <property type="entry name" value="Nucleotidylyl transferase"/>
    <property type="match status" value="1"/>
</dbReference>
<dbReference type="EMBL" id="CADCUQ010000091">
    <property type="protein sequence ID" value="CAA9376634.1"/>
    <property type="molecule type" value="Genomic_DNA"/>
</dbReference>
<evidence type="ECO:0000256" key="5">
    <source>
        <dbReference type="ARBA" id="ARBA00022840"/>
    </source>
</evidence>
<comment type="similarity">
    <text evidence="7">Belongs to the class-I aminoacyl-tRNA synthetase family.</text>
</comment>
<evidence type="ECO:0000256" key="2">
    <source>
        <dbReference type="ARBA" id="ARBA00022723"/>
    </source>
</evidence>
<evidence type="ECO:0000256" key="7">
    <source>
        <dbReference type="RuleBase" id="RU363037"/>
    </source>
</evidence>
<keyword evidence="6 7" id="KW-0030">Aminoacyl-tRNA synthetase</keyword>
<dbReference type="GO" id="GO:0006424">
    <property type="term" value="P:glutamyl-tRNA aminoacylation"/>
    <property type="evidence" value="ECO:0007669"/>
    <property type="project" value="TreeGrafter"/>
</dbReference>
<keyword evidence="5 7" id="KW-0067">ATP-binding</keyword>
<gene>
    <name evidence="9" type="ORF">AVDCRST_MAG64-340</name>
</gene>
<evidence type="ECO:0000313" key="9">
    <source>
        <dbReference type="EMBL" id="CAA9376634.1"/>
    </source>
</evidence>
<reference evidence="9" key="1">
    <citation type="submission" date="2020-02" db="EMBL/GenBank/DDBJ databases">
        <authorList>
            <person name="Meier V. D."/>
        </authorList>
    </citation>
    <scope>NUCLEOTIDE SEQUENCE</scope>
    <source>
        <strain evidence="9">AVDCRST_MAG64</strain>
    </source>
</reference>
<keyword evidence="4" id="KW-0862">Zinc</keyword>
<evidence type="ECO:0000256" key="3">
    <source>
        <dbReference type="ARBA" id="ARBA00022741"/>
    </source>
</evidence>
<dbReference type="GO" id="GO:0005829">
    <property type="term" value="C:cytosol"/>
    <property type="evidence" value="ECO:0007669"/>
    <property type="project" value="TreeGrafter"/>
</dbReference>
<organism evidence="9">
    <name type="scientific">uncultured Phycisphaerae bacterium</name>
    <dbReference type="NCBI Taxonomy" id="904963"/>
    <lineage>
        <taxon>Bacteria</taxon>
        <taxon>Pseudomonadati</taxon>
        <taxon>Planctomycetota</taxon>
        <taxon>Phycisphaerae</taxon>
        <taxon>environmental samples</taxon>
    </lineage>
</organism>
<dbReference type="PROSITE" id="PS00178">
    <property type="entry name" value="AA_TRNA_LIGASE_I"/>
    <property type="match status" value="1"/>
</dbReference>
<keyword evidence="1 7" id="KW-0436">Ligase</keyword>
<evidence type="ECO:0000256" key="6">
    <source>
        <dbReference type="ARBA" id="ARBA00023146"/>
    </source>
</evidence>
<dbReference type="AlphaFoldDB" id="A0A6J4N3H0"/>
<evidence type="ECO:0000256" key="4">
    <source>
        <dbReference type="ARBA" id="ARBA00022833"/>
    </source>
</evidence>
<keyword evidence="7" id="KW-0648">Protein biosynthesis</keyword>
<keyword evidence="3 7" id="KW-0547">Nucleotide-binding</keyword>
<evidence type="ECO:0000256" key="1">
    <source>
        <dbReference type="ARBA" id="ARBA00022598"/>
    </source>
</evidence>
<dbReference type="InterPro" id="IPR001412">
    <property type="entry name" value="aa-tRNA-synth_I_CS"/>
</dbReference>
<feature type="domain" description="Glutamyl/glutaminyl-tRNA synthetase class Ib catalytic" evidence="8">
    <location>
        <begin position="3"/>
        <end position="221"/>
    </location>
</feature>
<dbReference type="InterPro" id="IPR000924">
    <property type="entry name" value="Glu/Gln-tRNA-synth"/>
</dbReference>
<accession>A0A6J4N3H0</accession>
<dbReference type="PANTHER" id="PTHR43311:SF1">
    <property type="entry name" value="GLUTAMYL-Q TRNA(ASP) SYNTHETASE"/>
    <property type="match status" value="1"/>
</dbReference>
<dbReference type="Gene3D" id="3.40.50.620">
    <property type="entry name" value="HUPs"/>
    <property type="match status" value="1"/>
</dbReference>
<dbReference type="PANTHER" id="PTHR43311">
    <property type="entry name" value="GLUTAMATE--TRNA LIGASE"/>
    <property type="match status" value="1"/>
</dbReference>
<dbReference type="GO" id="GO:0004818">
    <property type="term" value="F:glutamate-tRNA ligase activity"/>
    <property type="evidence" value="ECO:0007669"/>
    <property type="project" value="TreeGrafter"/>
</dbReference>
<dbReference type="InterPro" id="IPR020058">
    <property type="entry name" value="Glu/Gln-tRNA-synth_Ib_cat-dom"/>
</dbReference>
<dbReference type="InterPro" id="IPR014729">
    <property type="entry name" value="Rossmann-like_a/b/a_fold"/>
</dbReference>
<keyword evidence="2" id="KW-0479">Metal-binding</keyword>
<dbReference type="PRINTS" id="PR00987">
    <property type="entry name" value="TRNASYNTHGLU"/>
</dbReference>
<dbReference type="InterPro" id="IPR049940">
    <property type="entry name" value="GluQ/Sye"/>
</dbReference>
<name>A0A6J4N3H0_9BACT</name>
<dbReference type="GO" id="GO:0005524">
    <property type="term" value="F:ATP binding"/>
    <property type="evidence" value="ECO:0007669"/>
    <property type="project" value="UniProtKB-KW"/>
</dbReference>
<evidence type="ECO:0000259" key="8">
    <source>
        <dbReference type="Pfam" id="PF00749"/>
    </source>
</evidence>